<gene>
    <name evidence="5" type="primary">TNKS</name>
</gene>
<dbReference type="Ensembl" id="ENSGGOT00000043623.1">
    <property type="protein sequence ID" value="ENSGGOP00000039444.1"/>
    <property type="gene ID" value="ENSGGOG00000011691.3"/>
</dbReference>
<evidence type="ECO:0000256" key="2">
    <source>
        <dbReference type="ARBA" id="ARBA00023043"/>
    </source>
</evidence>
<dbReference type="AlphaFoldDB" id="A0A2I2YWW5"/>
<evidence type="ECO:0000313" key="6">
    <source>
        <dbReference type="Proteomes" id="UP000001519"/>
    </source>
</evidence>
<dbReference type="EMBL" id="CABD030056901">
    <property type="status" value="NOT_ANNOTATED_CDS"/>
    <property type="molecule type" value="Genomic_DNA"/>
</dbReference>
<feature type="compositionally biased region" description="Basic and acidic residues" evidence="4">
    <location>
        <begin position="69"/>
        <end position="82"/>
    </location>
</feature>
<dbReference type="SUPFAM" id="SSF48403">
    <property type="entry name" value="Ankyrin repeat"/>
    <property type="match status" value="1"/>
</dbReference>
<dbReference type="EMBL" id="CABD030056896">
    <property type="status" value="NOT_ANNOTATED_CDS"/>
    <property type="molecule type" value="Genomic_DNA"/>
</dbReference>
<organism evidence="5 6">
    <name type="scientific">Gorilla gorilla gorilla</name>
    <name type="common">Western lowland gorilla</name>
    <dbReference type="NCBI Taxonomy" id="9595"/>
    <lineage>
        <taxon>Eukaryota</taxon>
        <taxon>Metazoa</taxon>
        <taxon>Chordata</taxon>
        <taxon>Craniata</taxon>
        <taxon>Vertebrata</taxon>
        <taxon>Euteleostomi</taxon>
        <taxon>Mammalia</taxon>
        <taxon>Eutheria</taxon>
        <taxon>Euarchontoglires</taxon>
        <taxon>Primates</taxon>
        <taxon>Haplorrhini</taxon>
        <taxon>Catarrhini</taxon>
        <taxon>Hominidae</taxon>
        <taxon>Gorilla</taxon>
    </lineage>
</organism>
<keyword evidence="2 3" id="KW-0040">ANK repeat</keyword>
<dbReference type="EMBL" id="CABD030056893">
    <property type="status" value="NOT_ANNOTATED_CDS"/>
    <property type="molecule type" value="Genomic_DNA"/>
</dbReference>
<dbReference type="PROSITE" id="PS50088">
    <property type="entry name" value="ANK_REPEAT"/>
    <property type="match status" value="7"/>
</dbReference>
<feature type="compositionally biased region" description="Basic residues" evidence="4">
    <location>
        <begin position="1"/>
        <end position="15"/>
    </location>
</feature>
<evidence type="ECO:0000256" key="3">
    <source>
        <dbReference type="PROSITE-ProRule" id="PRU00023"/>
    </source>
</evidence>
<proteinExistence type="predicted"/>
<reference evidence="5" key="4">
    <citation type="submission" date="2025-09" db="UniProtKB">
        <authorList>
            <consortium name="Ensembl"/>
        </authorList>
    </citation>
    <scope>IDENTIFICATION</scope>
</reference>
<name>A0A2I2YWW5_GORGO</name>
<dbReference type="EMBL" id="CABD030056898">
    <property type="status" value="NOT_ANNOTATED_CDS"/>
    <property type="molecule type" value="Genomic_DNA"/>
</dbReference>
<dbReference type="PANTHER" id="PTHR24171">
    <property type="entry name" value="ANKYRIN REPEAT DOMAIN-CONTAINING PROTEIN 39-RELATED"/>
    <property type="match status" value="1"/>
</dbReference>
<dbReference type="EMBL" id="CABD030056900">
    <property type="status" value="NOT_ANNOTATED_CDS"/>
    <property type="molecule type" value="Genomic_DNA"/>
</dbReference>
<feature type="compositionally biased region" description="Low complexity" evidence="4">
    <location>
        <begin position="112"/>
        <end position="149"/>
    </location>
</feature>
<reference evidence="5" key="3">
    <citation type="submission" date="2025-08" db="UniProtKB">
        <authorList>
            <consortium name="Ensembl"/>
        </authorList>
    </citation>
    <scope>IDENTIFICATION</scope>
</reference>
<dbReference type="EMBL" id="CABD030056895">
    <property type="status" value="NOT_ANNOTATED_CDS"/>
    <property type="molecule type" value="Genomic_DNA"/>
</dbReference>
<sequence length="596" mass="62551">MAASRRSQHHHHHHQQQLQPAPGASAPPPPPPPPLSPGLAPGTTPASPTASGLAPFTSPRHGLALPEGDGSRDPPDRPRSPDPVDGTSCCSTTSTICTVAAAPVVPAVSTSSAVGVAPNPAGSGSNNSPSSSSSPTSSSSSSPSSPGSSLVESPEAAGVSSTAPLGPGAAGPGTGVPAVSGALRELLEACRNGDVSRVKRLVDAANVNAKDMAGRKSSPLHFAAGFGRKDVVEHLLQMGANVHARDDGGLIPLHNACSFGHAEVVSLLLCQGADPNARDNWNYTPLHEAAIKGKIDVCIVLLQHGADPNIRNTDGKSALDLADPSAKAVLTGIDLLPFYRSGNEEKLMALLTPLNVNCHASDGRKHVYLHGFILTGIFSLGLVPLHNACSYGHYEVTELLLKHGACVNAMDLWQFTPLHEAASKNRVEVCSLLLSHGADPTLVNCHGKSAVDMAPTPELRERLTYEFKGHSLLQAAREADLAKVKKTLALEIINFKQPQSHETALHCAVASLHPKRKQVTELLLRKGANVNEKNKDFMTPLHVAAERAHNDVMEVLHKHGAKVRHTPEQSARLSTEQPAALNTASLSPIFLKKLIL</sequence>
<keyword evidence="6" id="KW-1185">Reference proteome</keyword>
<feature type="repeat" description="ANK" evidence="3">
    <location>
        <begin position="536"/>
        <end position="568"/>
    </location>
</feature>
<feature type="repeat" description="ANK" evidence="3">
    <location>
        <begin position="380"/>
        <end position="412"/>
    </location>
</feature>
<dbReference type="Proteomes" id="UP000001519">
    <property type="component" value="Chromosome 8"/>
</dbReference>
<dbReference type="PRINTS" id="PR01415">
    <property type="entry name" value="ANKYRIN"/>
</dbReference>
<feature type="region of interest" description="Disordered" evidence="4">
    <location>
        <begin position="1"/>
        <end position="90"/>
    </location>
</feature>
<feature type="repeat" description="ANK" evidence="3">
    <location>
        <begin position="413"/>
        <end position="445"/>
    </location>
</feature>
<dbReference type="FunFam" id="1.25.40.20:FF:000021">
    <property type="entry name" value="Poly [ADP-ribose] polymerase"/>
    <property type="match status" value="1"/>
</dbReference>
<dbReference type="InterPro" id="IPR002110">
    <property type="entry name" value="Ankyrin_rpt"/>
</dbReference>
<reference evidence="6" key="1">
    <citation type="submission" date="2011-05" db="EMBL/GenBank/DDBJ databases">
        <title>Insights into the evolution of the great apes provided by the gorilla genome.</title>
        <authorList>
            <person name="Scally A."/>
        </authorList>
    </citation>
    <scope>NUCLEOTIDE SEQUENCE [LARGE SCALE GENOMIC DNA]</scope>
</reference>
<dbReference type="SMART" id="SM00248">
    <property type="entry name" value="ANK"/>
    <property type="match status" value="7"/>
</dbReference>
<evidence type="ECO:0000313" key="5">
    <source>
        <dbReference type="Ensembl" id="ENSGGOP00000039444.1"/>
    </source>
</evidence>
<dbReference type="Bgee" id="ENSGGOG00000011691">
    <property type="expression patterns" value="Expressed in testis and 6 other cell types or tissues"/>
</dbReference>
<dbReference type="EMBL" id="CABD030056894">
    <property type="status" value="NOT_ANNOTATED_CDS"/>
    <property type="molecule type" value="Genomic_DNA"/>
</dbReference>
<dbReference type="PANTHER" id="PTHR24171:SF8">
    <property type="entry name" value="BRCA1-ASSOCIATED RING DOMAIN PROTEIN 1"/>
    <property type="match status" value="1"/>
</dbReference>
<keyword evidence="1" id="KW-0677">Repeat</keyword>
<dbReference type="PROSITE" id="PS50297">
    <property type="entry name" value="ANK_REP_REGION"/>
    <property type="match status" value="7"/>
</dbReference>
<evidence type="ECO:0000256" key="4">
    <source>
        <dbReference type="SAM" id="MobiDB-lite"/>
    </source>
</evidence>
<feature type="repeat" description="ANK" evidence="3">
    <location>
        <begin position="248"/>
        <end position="280"/>
    </location>
</feature>
<dbReference type="Gene3D" id="1.25.40.20">
    <property type="entry name" value="Ankyrin repeat-containing domain"/>
    <property type="match status" value="3"/>
</dbReference>
<protein>
    <submittedName>
        <fullName evidence="5">Tankyrase</fullName>
    </submittedName>
</protein>
<dbReference type="GeneTree" id="ENSGT00940000156161"/>
<dbReference type="InterPro" id="IPR036770">
    <property type="entry name" value="Ankyrin_rpt-contain_sf"/>
</dbReference>
<reference evidence="5 6" key="2">
    <citation type="journal article" date="2012" name="Nature">
        <title>Insights into hominid evolution from the gorilla genome sequence.</title>
        <authorList>
            <person name="Scally A."/>
            <person name="Dutheil J.Y."/>
            <person name="Hillier L.W."/>
            <person name="Jordan G.E."/>
            <person name="Goodhead I."/>
            <person name="Herrero J."/>
            <person name="Hobolth A."/>
            <person name="Lappalainen T."/>
            <person name="Mailund T."/>
            <person name="Marques-Bonet T."/>
            <person name="McCarthy S."/>
            <person name="Montgomery S.H."/>
            <person name="Schwalie P.C."/>
            <person name="Tang Y.A."/>
            <person name="Ward M.C."/>
            <person name="Xue Y."/>
            <person name="Yngvadottir B."/>
            <person name="Alkan C."/>
            <person name="Andersen L.N."/>
            <person name="Ayub Q."/>
            <person name="Ball E.V."/>
            <person name="Beal K."/>
            <person name="Bradley B.J."/>
            <person name="Chen Y."/>
            <person name="Clee C.M."/>
            <person name="Fitzgerald S."/>
            <person name="Graves T.A."/>
            <person name="Gu Y."/>
            <person name="Heath P."/>
            <person name="Heger A."/>
            <person name="Karakoc E."/>
            <person name="Kolb-Kokocinski A."/>
            <person name="Laird G.K."/>
            <person name="Lunter G."/>
            <person name="Meader S."/>
            <person name="Mort M."/>
            <person name="Mullikin J.C."/>
            <person name="Munch K."/>
            <person name="O'Connor T.D."/>
            <person name="Phillips A.D."/>
            <person name="Prado-Martinez J."/>
            <person name="Rogers A.S."/>
            <person name="Sajjadian S."/>
            <person name="Schmidt D."/>
            <person name="Shaw K."/>
            <person name="Simpson J.T."/>
            <person name="Stenson P.D."/>
            <person name="Turner D.J."/>
            <person name="Vigilant L."/>
            <person name="Vilella A.J."/>
            <person name="Whitener W."/>
            <person name="Zhu B."/>
            <person name="Cooper D.N."/>
            <person name="de Jong P."/>
            <person name="Dermitzakis E.T."/>
            <person name="Eichler E.E."/>
            <person name="Flicek P."/>
            <person name="Goldman N."/>
            <person name="Mundy N.I."/>
            <person name="Ning Z."/>
            <person name="Odom D.T."/>
            <person name="Ponting C.P."/>
            <person name="Quail M.A."/>
            <person name="Ryder O.A."/>
            <person name="Searle S.M."/>
            <person name="Warren W.C."/>
            <person name="Wilson R.K."/>
            <person name="Schierup M.H."/>
            <person name="Rogers J."/>
            <person name="Tyler-Smith C."/>
            <person name="Durbin R."/>
        </authorList>
    </citation>
    <scope>NUCLEOTIDE SEQUENCE [LARGE SCALE GENOMIC DNA]</scope>
</reference>
<feature type="repeat" description="ANK" evidence="3">
    <location>
        <begin position="215"/>
        <end position="247"/>
    </location>
</feature>
<dbReference type="EMBL" id="CABD030056899">
    <property type="status" value="NOT_ANNOTATED_CDS"/>
    <property type="molecule type" value="Genomic_DNA"/>
</dbReference>
<feature type="region of interest" description="Disordered" evidence="4">
    <location>
        <begin position="112"/>
        <end position="173"/>
    </location>
</feature>
<evidence type="ECO:0000256" key="1">
    <source>
        <dbReference type="ARBA" id="ARBA00022737"/>
    </source>
</evidence>
<accession>A0A2I2YWW5</accession>
<feature type="repeat" description="ANK" evidence="3">
    <location>
        <begin position="281"/>
        <end position="313"/>
    </location>
</feature>
<dbReference type="Pfam" id="PF12796">
    <property type="entry name" value="Ank_2"/>
    <property type="match status" value="3"/>
</dbReference>
<feature type="compositionally biased region" description="Pro residues" evidence="4">
    <location>
        <begin position="25"/>
        <end position="36"/>
    </location>
</feature>
<dbReference type="Pfam" id="PF00023">
    <property type="entry name" value="Ank"/>
    <property type="match status" value="1"/>
</dbReference>
<feature type="repeat" description="ANK" evidence="3">
    <location>
        <begin position="500"/>
        <end position="535"/>
    </location>
</feature>
<dbReference type="EMBL" id="CABD030056897">
    <property type="status" value="NOT_ANNOTATED_CDS"/>
    <property type="molecule type" value="Genomic_DNA"/>
</dbReference>